<comment type="caution">
    <text evidence="1">The sequence shown here is derived from an EMBL/GenBank/DDBJ whole genome shotgun (WGS) entry which is preliminary data.</text>
</comment>
<dbReference type="InterPro" id="IPR007362">
    <property type="entry name" value="DUF429"/>
</dbReference>
<organism evidence="1 2">
    <name type="scientific">Alicyclobacillus ferrooxydans</name>
    <dbReference type="NCBI Taxonomy" id="471514"/>
    <lineage>
        <taxon>Bacteria</taxon>
        <taxon>Bacillati</taxon>
        <taxon>Bacillota</taxon>
        <taxon>Bacilli</taxon>
        <taxon>Bacillales</taxon>
        <taxon>Alicyclobacillaceae</taxon>
        <taxon>Alicyclobacillus</taxon>
    </lineage>
</organism>
<name>A0A0P9CJ30_9BACL</name>
<proteinExistence type="predicted"/>
<dbReference type="AlphaFoldDB" id="A0A0P9CJ30"/>
<evidence type="ECO:0000313" key="1">
    <source>
        <dbReference type="EMBL" id="KPV43017.1"/>
    </source>
</evidence>
<dbReference type="PATRIC" id="fig|471514.4.peg.4037"/>
<evidence type="ECO:0000313" key="2">
    <source>
        <dbReference type="Proteomes" id="UP000050482"/>
    </source>
</evidence>
<keyword evidence="2" id="KW-1185">Reference proteome</keyword>
<gene>
    <name evidence="1" type="ORF">AN477_14645</name>
</gene>
<dbReference type="RefSeq" id="WP_054969914.1">
    <property type="nucleotide sequence ID" value="NZ_LJCO01000061.1"/>
</dbReference>
<dbReference type="Pfam" id="PF04250">
    <property type="entry name" value="DUF429"/>
    <property type="match status" value="1"/>
</dbReference>
<accession>A0A0P9CJ30</accession>
<evidence type="ECO:0008006" key="3">
    <source>
        <dbReference type="Google" id="ProtNLM"/>
    </source>
</evidence>
<dbReference type="Proteomes" id="UP000050482">
    <property type="component" value="Unassembled WGS sequence"/>
</dbReference>
<sequence length="259" mass="28697">MTIIEGTSSGDWAGARYIGSRLCKSDEDIAQFIGPYLVPGQTVVAVDAPLVVPNQTGMRPCERYVAKAYGGRQCAAYPGHQGNMAGTRGPGLLSYLESRGVRVWAGAQMPKEHDAVHFFETYPHAAHLAMFDLPTVWKYKKKSGRSWELCRNELVEYWRRLWQLFPDVCRQILGLSDADPLAARLVPWTPAILEANVTPSVIGRGYKEFEDLTDGLFCAYIAGHIYQGKPALLFSPDSAGLPDLSRYQEGQDFILVPSV</sequence>
<dbReference type="STRING" id="471514.AN477_14645"/>
<protein>
    <recommendedName>
        <fullName evidence="3">DUF429 domain-containing protein</fullName>
    </recommendedName>
</protein>
<reference evidence="1 2" key="1">
    <citation type="submission" date="2015-09" db="EMBL/GenBank/DDBJ databases">
        <title>Draft genome sequence of Alicyclobacillus ferrooxydans DSM 22381.</title>
        <authorList>
            <person name="Hemp J."/>
        </authorList>
    </citation>
    <scope>NUCLEOTIDE SEQUENCE [LARGE SCALE GENOMIC DNA]</scope>
    <source>
        <strain evidence="1 2">TC-34</strain>
    </source>
</reference>
<dbReference type="EMBL" id="LJCO01000061">
    <property type="protein sequence ID" value="KPV43017.1"/>
    <property type="molecule type" value="Genomic_DNA"/>
</dbReference>